<feature type="compositionally biased region" description="Basic residues" evidence="6">
    <location>
        <begin position="278"/>
        <end position="288"/>
    </location>
</feature>
<keyword evidence="2" id="KW-0805">Transcription regulation</keyword>
<feature type="region of interest" description="Disordered" evidence="6">
    <location>
        <begin position="571"/>
        <end position="594"/>
    </location>
</feature>
<dbReference type="SMART" id="SM00380">
    <property type="entry name" value="AP2"/>
    <property type="match status" value="3"/>
</dbReference>
<feature type="compositionally biased region" description="Low complexity" evidence="6">
    <location>
        <begin position="466"/>
        <end position="479"/>
    </location>
</feature>
<evidence type="ECO:0000313" key="9">
    <source>
        <dbReference type="Proteomes" id="UP001485043"/>
    </source>
</evidence>
<organism evidence="8 9">
    <name type="scientific">Apatococcus fuscideae</name>
    <dbReference type="NCBI Taxonomy" id="2026836"/>
    <lineage>
        <taxon>Eukaryota</taxon>
        <taxon>Viridiplantae</taxon>
        <taxon>Chlorophyta</taxon>
        <taxon>core chlorophytes</taxon>
        <taxon>Trebouxiophyceae</taxon>
        <taxon>Chlorellales</taxon>
        <taxon>Chlorellaceae</taxon>
        <taxon>Apatococcus</taxon>
    </lineage>
</organism>
<evidence type="ECO:0000256" key="4">
    <source>
        <dbReference type="ARBA" id="ARBA00023163"/>
    </source>
</evidence>
<dbReference type="GO" id="GO:0003700">
    <property type="term" value="F:DNA-binding transcription factor activity"/>
    <property type="evidence" value="ECO:0007669"/>
    <property type="project" value="InterPro"/>
</dbReference>
<evidence type="ECO:0000256" key="5">
    <source>
        <dbReference type="ARBA" id="ARBA00023242"/>
    </source>
</evidence>
<dbReference type="EMBL" id="JALJOV010000140">
    <property type="protein sequence ID" value="KAK9866689.1"/>
    <property type="molecule type" value="Genomic_DNA"/>
</dbReference>
<evidence type="ECO:0000256" key="3">
    <source>
        <dbReference type="ARBA" id="ARBA00023125"/>
    </source>
</evidence>
<feature type="compositionally biased region" description="Low complexity" evidence="6">
    <location>
        <begin position="139"/>
        <end position="150"/>
    </location>
</feature>
<dbReference type="InterPro" id="IPR001471">
    <property type="entry name" value="AP2/ERF_dom"/>
</dbReference>
<keyword evidence="9" id="KW-1185">Reference proteome</keyword>
<dbReference type="PROSITE" id="PS51032">
    <property type="entry name" value="AP2_ERF"/>
    <property type="match status" value="3"/>
</dbReference>
<name>A0AAW1TAY1_9CHLO</name>
<dbReference type="PANTHER" id="PTHR32467">
    <property type="entry name" value="AP2-LIKE ETHYLENE-RESPONSIVE TRANSCRIPTION FACTOR"/>
    <property type="match status" value="1"/>
</dbReference>
<dbReference type="Pfam" id="PF00847">
    <property type="entry name" value="AP2"/>
    <property type="match status" value="1"/>
</dbReference>
<evidence type="ECO:0000313" key="8">
    <source>
        <dbReference type="EMBL" id="KAK9866689.1"/>
    </source>
</evidence>
<keyword evidence="4" id="KW-0804">Transcription</keyword>
<feature type="region of interest" description="Disordered" evidence="6">
    <location>
        <begin position="687"/>
        <end position="723"/>
    </location>
</feature>
<evidence type="ECO:0000256" key="1">
    <source>
        <dbReference type="ARBA" id="ARBA00004123"/>
    </source>
</evidence>
<feature type="compositionally biased region" description="Polar residues" evidence="6">
    <location>
        <begin position="103"/>
        <end position="127"/>
    </location>
</feature>
<reference evidence="8 9" key="1">
    <citation type="journal article" date="2024" name="Nat. Commun.">
        <title>Phylogenomics reveals the evolutionary origins of lichenization in chlorophyte algae.</title>
        <authorList>
            <person name="Puginier C."/>
            <person name="Libourel C."/>
            <person name="Otte J."/>
            <person name="Skaloud P."/>
            <person name="Haon M."/>
            <person name="Grisel S."/>
            <person name="Petersen M."/>
            <person name="Berrin J.G."/>
            <person name="Delaux P.M."/>
            <person name="Dal Grande F."/>
            <person name="Keller J."/>
        </authorList>
    </citation>
    <scope>NUCLEOTIDE SEQUENCE [LARGE SCALE GENOMIC DNA]</scope>
    <source>
        <strain evidence="8 9">SAG 2523</strain>
    </source>
</reference>
<dbReference type="PANTHER" id="PTHR32467:SF90">
    <property type="entry name" value="AP2-LIKE ETHYLENE-RESPONSIVE TRANSCRIPTION FACTOR AIL1"/>
    <property type="match status" value="1"/>
</dbReference>
<feature type="compositionally biased region" description="Low complexity" evidence="6">
    <location>
        <begin position="28"/>
        <end position="37"/>
    </location>
</feature>
<feature type="domain" description="AP2/ERF" evidence="7">
    <location>
        <begin position="290"/>
        <end position="346"/>
    </location>
</feature>
<dbReference type="Proteomes" id="UP001485043">
    <property type="component" value="Unassembled WGS sequence"/>
</dbReference>
<sequence length="945" mass="103319">MPSIQTAVVVQQGPHHGPGPSPGRTHARPSLSPGPSSRRPDAQPPIPHSHQPLPRLTQPPTHHEHQLSHNHGPQAHGHSYRVQHHPEPFEGGMGMPPIPSQPLHGSTQHSDSPQRHTLSSYQATPFSAVSPPFHRHSSGPPAGQPQAHPGLLGPFPSAPELGSHASAEFCMGSAGPNKSRYRGVSYDKKKRKWRVQIKVANLGKSGVSVGYYDTEEAAARAYDRAAIGLLGRDNCSITTNFPLTHYDRDPVPHLIGKTRDEVKATLKTERAKWPVQAPRRRFSSRQRTSRYMGVGSSNRKNQWQARILVYGKVTHLGYYETEDDAARVYDRVSISLHGDAAQTNFPVEQYSGEMQQQFAGMGREELQRALGVKPMDKSSRFRGVSKKKGKWEAKVMVNRKWAYRELFDSESEAAHAYDRAVWELKPKEAKSYINFKDHAPAGDPSKPLVLKVLPQGRSESESDEALSSPTSSMSSLPQLQQADSGFAPIHGCMLTADDILGNCPSSLPDSLEPAHSPTALFLQQASQSMLPGHSVADEDHMLYAQPGPETPSSQAKRALFPGCSPAASTSLRKQGLGCAGDRDDQPPQDVQRGRHPSVIAKADAIYQRARECFEAVEDPPQGLASFHGTFAGSFHKYAEDAPAFHGSMPGIHRQAAPSRLSSAGLPPRSPFEPAALDQLYGPYQHHQGFHKRQWSSGESGGGAGLTSVPEGQEACHERPIHRSQTLLPTLEMRDEAQDESRDWLNLTQDVDMQMDPGEPTDIGRSFDVFAAGWPTDSQMVVDAHPGPAYGGVSGFDECEQDFFGHSQAQMDEGLPPGGLPRSQSAHQLPSPPPSDHWDSFRGDNRMRQGPGHLGRSVSLSQLPRPHPPVHFTFPGQPGLKADRETAIRACNLIVQQLGAHSLPEELQQQPPSPFRDLQIGGDPINVFSPSGDSEDELFHAYTHLP</sequence>
<keyword evidence="5" id="KW-0539">Nucleus</keyword>
<dbReference type="InterPro" id="IPR016177">
    <property type="entry name" value="DNA-bd_dom_sf"/>
</dbReference>
<dbReference type="Gene3D" id="3.30.730.10">
    <property type="entry name" value="AP2/ERF domain"/>
    <property type="match status" value="3"/>
</dbReference>
<accession>A0AAW1TAY1</accession>
<feature type="region of interest" description="Disordered" evidence="6">
    <location>
        <begin position="808"/>
        <end position="865"/>
    </location>
</feature>
<protein>
    <recommendedName>
        <fullName evidence="7">AP2/ERF domain-containing protein</fullName>
    </recommendedName>
</protein>
<dbReference type="SUPFAM" id="SSF54171">
    <property type="entry name" value="DNA-binding domain"/>
    <property type="match status" value="3"/>
</dbReference>
<feature type="region of interest" description="Disordered" evidence="6">
    <location>
        <begin position="1"/>
        <end position="158"/>
    </location>
</feature>
<dbReference type="GO" id="GO:0003677">
    <property type="term" value="F:DNA binding"/>
    <property type="evidence" value="ECO:0007669"/>
    <property type="project" value="UniProtKB-KW"/>
</dbReference>
<feature type="domain" description="AP2/ERF" evidence="7">
    <location>
        <begin position="380"/>
        <end position="436"/>
    </location>
</feature>
<evidence type="ECO:0000256" key="6">
    <source>
        <dbReference type="SAM" id="MobiDB-lite"/>
    </source>
</evidence>
<keyword evidence="3" id="KW-0238">DNA-binding</keyword>
<gene>
    <name evidence="8" type="ORF">WJX84_001715</name>
</gene>
<dbReference type="GO" id="GO:0005634">
    <property type="term" value="C:nucleus"/>
    <property type="evidence" value="ECO:0007669"/>
    <property type="project" value="UniProtKB-SubCell"/>
</dbReference>
<proteinExistence type="predicted"/>
<comment type="subcellular location">
    <subcellularLocation>
        <location evidence="1">Nucleus</location>
    </subcellularLocation>
</comment>
<dbReference type="AlphaFoldDB" id="A0AAW1TAY1"/>
<feature type="region of interest" description="Disordered" evidence="6">
    <location>
        <begin position="275"/>
        <end position="295"/>
    </location>
</feature>
<comment type="caution">
    <text evidence="8">The sequence shown here is derived from an EMBL/GenBank/DDBJ whole genome shotgun (WGS) entry which is preliminary data.</text>
</comment>
<feature type="compositionally biased region" description="Basic and acidic residues" evidence="6">
    <location>
        <begin position="835"/>
        <end position="846"/>
    </location>
</feature>
<dbReference type="InterPro" id="IPR036955">
    <property type="entry name" value="AP2/ERF_dom_sf"/>
</dbReference>
<feature type="domain" description="AP2/ERF" evidence="7">
    <location>
        <begin position="180"/>
        <end position="242"/>
    </location>
</feature>
<feature type="region of interest" description="Disordered" evidence="6">
    <location>
        <begin position="455"/>
        <end position="479"/>
    </location>
</feature>
<evidence type="ECO:0000259" key="7">
    <source>
        <dbReference type="PROSITE" id="PS51032"/>
    </source>
</evidence>
<evidence type="ECO:0000256" key="2">
    <source>
        <dbReference type="ARBA" id="ARBA00023015"/>
    </source>
</evidence>